<comment type="caution">
    <text evidence="2">The sequence shown here is derived from an EMBL/GenBank/DDBJ whole genome shotgun (WGS) entry which is preliminary data.</text>
</comment>
<proteinExistence type="predicted"/>
<sequence>MVFHIELQSMKLTKLKGKAHQANPLMDAGFNASQCRDLDLEDKPRSERPTRFESFDEAEEARLRAL</sequence>
<gene>
    <name evidence="2" type="ORF">KIN20_027209</name>
</gene>
<evidence type="ECO:0000313" key="3">
    <source>
        <dbReference type="Proteomes" id="UP001196413"/>
    </source>
</evidence>
<keyword evidence="3" id="KW-1185">Reference proteome</keyword>
<reference evidence="2" key="1">
    <citation type="submission" date="2021-06" db="EMBL/GenBank/DDBJ databases">
        <title>Parelaphostrongylus tenuis whole genome reference sequence.</title>
        <authorList>
            <person name="Garwood T.J."/>
            <person name="Larsen P.A."/>
            <person name="Fountain-Jones N.M."/>
            <person name="Garbe J.R."/>
            <person name="Macchietto M.G."/>
            <person name="Kania S.A."/>
            <person name="Gerhold R.W."/>
            <person name="Richards J.E."/>
            <person name="Wolf T.M."/>
        </authorList>
    </citation>
    <scope>NUCLEOTIDE SEQUENCE</scope>
    <source>
        <strain evidence="2">MNPRO001-30</strain>
        <tissue evidence="2">Meninges</tissue>
    </source>
</reference>
<protein>
    <submittedName>
        <fullName evidence="2">Uncharacterized protein</fullName>
    </submittedName>
</protein>
<evidence type="ECO:0000313" key="2">
    <source>
        <dbReference type="EMBL" id="KAJ1366529.1"/>
    </source>
</evidence>
<dbReference type="EMBL" id="JAHQIW010005580">
    <property type="protein sequence ID" value="KAJ1366529.1"/>
    <property type="molecule type" value="Genomic_DNA"/>
</dbReference>
<feature type="region of interest" description="Disordered" evidence="1">
    <location>
        <begin position="37"/>
        <end position="56"/>
    </location>
</feature>
<organism evidence="2 3">
    <name type="scientific">Parelaphostrongylus tenuis</name>
    <name type="common">Meningeal worm</name>
    <dbReference type="NCBI Taxonomy" id="148309"/>
    <lineage>
        <taxon>Eukaryota</taxon>
        <taxon>Metazoa</taxon>
        <taxon>Ecdysozoa</taxon>
        <taxon>Nematoda</taxon>
        <taxon>Chromadorea</taxon>
        <taxon>Rhabditida</taxon>
        <taxon>Rhabditina</taxon>
        <taxon>Rhabditomorpha</taxon>
        <taxon>Strongyloidea</taxon>
        <taxon>Metastrongylidae</taxon>
        <taxon>Parelaphostrongylus</taxon>
    </lineage>
</organism>
<dbReference type="AlphaFoldDB" id="A0AAD5WDJ4"/>
<dbReference type="Proteomes" id="UP001196413">
    <property type="component" value="Unassembled WGS sequence"/>
</dbReference>
<evidence type="ECO:0000256" key="1">
    <source>
        <dbReference type="SAM" id="MobiDB-lite"/>
    </source>
</evidence>
<name>A0AAD5WDJ4_PARTN</name>
<accession>A0AAD5WDJ4</accession>